<feature type="non-terminal residue" evidence="1">
    <location>
        <position position="64"/>
    </location>
</feature>
<evidence type="ECO:0000313" key="1">
    <source>
        <dbReference type="EMBL" id="MEQ6292555.1"/>
    </source>
</evidence>
<proteinExistence type="predicted"/>
<organism evidence="1 2">
    <name type="scientific">Vogesella oryzagri</name>
    <dbReference type="NCBI Taxonomy" id="3160864"/>
    <lineage>
        <taxon>Bacteria</taxon>
        <taxon>Pseudomonadati</taxon>
        <taxon>Pseudomonadota</taxon>
        <taxon>Betaproteobacteria</taxon>
        <taxon>Neisseriales</taxon>
        <taxon>Chromobacteriaceae</taxon>
        <taxon>Vogesella</taxon>
    </lineage>
</organism>
<accession>A0ABV1MB09</accession>
<reference evidence="1" key="1">
    <citation type="submission" date="2024-06" db="EMBL/GenBank/DDBJ databases">
        <title>Genome sequence of Vogesella sp. MAHUQ-64.</title>
        <authorList>
            <person name="Huq M.A."/>
        </authorList>
    </citation>
    <scope>NUCLEOTIDE SEQUENCE</scope>
    <source>
        <strain evidence="1">MAHUQ-64</strain>
    </source>
</reference>
<comment type="caution">
    <text evidence="1">The sequence shown here is derived from an EMBL/GenBank/DDBJ whole genome shotgun (WGS) entry which is preliminary data.</text>
</comment>
<sequence>MLQPLSIAGWGVMVKFFRADSFADQRLVDFVGFSVVAGVDGCGLAGYSSPPLLTTQRNEVSPLF</sequence>
<name>A0ABV1MB09_9NEIS</name>
<gene>
    <name evidence="1" type="ORF">ABNW52_18225</name>
</gene>
<evidence type="ECO:0000313" key="2">
    <source>
        <dbReference type="Proteomes" id="UP001433638"/>
    </source>
</evidence>
<dbReference type="EMBL" id="JBEFLD010000012">
    <property type="protein sequence ID" value="MEQ6292555.1"/>
    <property type="molecule type" value="Genomic_DNA"/>
</dbReference>
<dbReference type="Proteomes" id="UP001433638">
    <property type="component" value="Unassembled WGS sequence"/>
</dbReference>
<keyword evidence="2" id="KW-1185">Reference proteome</keyword>
<dbReference type="RefSeq" id="WP_349591023.1">
    <property type="nucleotide sequence ID" value="NZ_JBEFLD010000012.1"/>
</dbReference>
<protein>
    <submittedName>
        <fullName evidence="1">Uncharacterized protein</fullName>
    </submittedName>
</protein>